<dbReference type="AlphaFoldDB" id="A0A5A7N6X9"/>
<comment type="caution">
    <text evidence="10">The sequence shown here is derived from an EMBL/GenBank/DDBJ whole genome shotgun (WGS) entry which is preliminary data.</text>
</comment>
<feature type="region of interest" description="Disordered" evidence="7">
    <location>
        <begin position="79"/>
        <end position="130"/>
    </location>
</feature>
<name>A0A5A7N6X9_9PROT</name>
<sequence>MDVIMPQLGESVEEGTIAQWHKKPGDSVAIDEILLEIETDKVATEVPSLVAGVMKDILVAEGETAKVGTVLCVISTASDEKATGDDKSAGDEKSASSKGAKAETAKTESAKAPSRVKAPLPKTAPDGTPLSPAVRRLIAHHDLDPAAITGTGRDGRIQRNDVMKHLDRAGPEAAAPMPGAFPPVKPSGAMWSASPSHPCGAKLPRI</sequence>
<proteinExistence type="inferred from homology"/>
<evidence type="ECO:0000256" key="1">
    <source>
        <dbReference type="ARBA" id="ARBA00001938"/>
    </source>
</evidence>
<dbReference type="PANTHER" id="PTHR43178:SF5">
    <property type="entry name" value="LIPOAMIDE ACYLTRANSFERASE COMPONENT OF BRANCHED-CHAIN ALPHA-KETO ACID DEHYDROGENASE COMPLEX, MITOCHONDRIAL"/>
    <property type="match status" value="1"/>
</dbReference>
<organism evidence="10 11">
    <name type="scientific">Iodidimonas nitroreducens</name>
    <dbReference type="NCBI Taxonomy" id="1236968"/>
    <lineage>
        <taxon>Bacteria</taxon>
        <taxon>Pseudomonadati</taxon>
        <taxon>Pseudomonadota</taxon>
        <taxon>Alphaproteobacteria</taxon>
        <taxon>Iodidimonadales</taxon>
        <taxon>Iodidimonadaceae</taxon>
        <taxon>Iodidimonas</taxon>
    </lineage>
</organism>
<comment type="cofactor">
    <cofactor evidence="1">
        <name>(R)-lipoate</name>
        <dbReference type="ChEBI" id="CHEBI:83088"/>
    </cofactor>
</comment>
<dbReference type="Gene3D" id="2.40.50.100">
    <property type="match status" value="1"/>
</dbReference>
<evidence type="ECO:0000259" key="8">
    <source>
        <dbReference type="PROSITE" id="PS50968"/>
    </source>
</evidence>
<dbReference type="Proteomes" id="UP000324996">
    <property type="component" value="Unassembled WGS sequence"/>
</dbReference>
<dbReference type="InterPro" id="IPR036625">
    <property type="entry name" value="E3-bd_dom_sf"/>
</dbReference>
<evidence type="ECO:0000313" key="11">
    <source>
        <dbReference type="Proteomes" id="UP000324996"/>
    </source>
</evidence>
<dbReference type="GO" id="GO:0016407">
    <property type="term" value="F:acetyltransferase activity"/>
    <property type="evidence" value="ECO:0007669"/>
    <property type="project" value="TreeGrafter"/>
</dbReference>
<dbReference type="InterPro" id="IPR003016">
    <property type="entry name" value="2-oxoA_DH_lipoyl-BS"/>
</dbReference>
<protein>
    <recommendedName>
        <fullName evidence="12">Lipoyl-binding domain-containing protein</fullName>
    </recommendedName>
</protein>
<evidence type="ECO:0000256" key="7">
    <source>
        <dbReference type="SAM" id="MobiDB-lite"/>
    </source>
</evidence>
<feature type="compositionally biased region" description="Basic and acidic residues" evidence="7">
    <location>
        <begin position="79"/>
        <end position="109"/>
    </location>
</feature>
<gene>
    <name evidence="10" type="ORF">JCM17846_17530</name>
</gene>
<keyword evidence="5" id="KW-0450">Lipoyl</keyword>
<dbReference type="GO" id="GO:0031405">
    <property type="term" value="F:lipoic acid binding"/>
    <property type="evidence" value="ECO:0007669"/>
    <property type="project" value="TreeGrafter"/>
</dbReference>
<keyword evidence="6" id="KW-0012">Acyltransferase</keyword>
<comment type="subunit">
    <text evidence="3">Forms a 24-polypeptide structural core with octahedral symmetry.</text>
</comment>
<feature type="domain" description="Peripheral subunit-binding (PSBD)" evidence="9">
    <location>
        <begin position="129"/>
        <end position="166"/>
    </location>
</feature>
<evidence type="ECO:0000256" key="3">
    <source>
        <dbReference type="ARBA" id="ARBA00011484"/>
    </source>
</evidence>
<dbReference type="SUPFAM" id="SSF51230">
    <property type="entry name" value="Single hybrid motif"/>
    <property type="match status" value="1"/>
</dbReference>
<dbReference type="RefSeq" id="WP_150007042.1">
    <property type="nucleotide sequence ID" value="NZ_BKCN01000007.1"/>
</dbReference>
<evidence type="ECO:0008006" key="12">
    <source>
        <dbReference type="Google" id="ProtNLM"/>
    </source>
</evidence>
<dbReference type="GO" id="GO:0005737">
    <property type="term" value="C:cytoplasm"/>
    <property type="evidence" value="ECO:0007669"/>
    <property type="project" value="TreeGrafter"/>
</dbReference>
<evidence type="ECO:0000256" key="6">
    <source>
        <dbReference type="ARBA" id="ARBA00023315"/>
    </source>
</evidence>
<dbReference type="SUPFAM" id="SSF47005">
    <property type="entry name" value="Peripheral subunit-binding domain of 2-oxo acid dehydrogenase complex"/>
    <property type="match status" value="1"/>
</dbReference>
<comment type="similarity">
    <text evidence="2">Belongs to the 2-oxoacid dehydrogenase family.</text>
</comment>
<dbReference type="InterPro" id="IPR011053">
    <property type="entry name" value="Single_hybrid_motif"/>
</dbReference>
<dbReference type="InterPro" id="IPR004167">
    <property type="entry name" value="PSBD"/>
</dbReference>
<evidence type="ECO:0000256" key="5">
    <source>
        <dbReference type="ARBA" id="ARBA00022823"/>
    </source>
</evidence>
<dbReference type="PROSITE" id="PS00189">
    <property type="entry name" value="LIPOYL"/>
    <property type="match status" value="1"/>
</dbReference>
<reference evidence="10 11" key="1">
    <citation type="submission" date="2019-09" db="EMBL/GenBank/DDBJ databases">
        <title>NBRP : Genome information of microbial organism related human and environment.</title>
        <authorList>
            <person name="Hattori M."/>
            <person name="Oshima K."/>
            <person name="Inaba H."/>
            <person name="Suda W."/>
            <person name="Sakamoto M."/>
            <person name="Iino T."/>
            <person name="Kitahara M."/>
            <person name="Oshida Y."/>
            <person name="Iida T."/>
            <person name="Kudo T."/>
            <person name="Itoh T."/>
            <person name="Ohkuma M."/>
        </authorList>
    </citation>
    <scope>NUCLEOTIDE SEQUENCE [LARGE SCALE GENOMIC DNA]</scope>
    <source>
        <strain evidence="10 11">Q-1</strain>
    </source>
</reference>
<evidence type="ECO:0000256" key="2">
    <source>
        <dbReference type="ARBA" id="ARBA00007317"/>
    </source>
</evidence>
<evidence type="ECO:0000256" key="4">
    <source>
        <dbReference type="ARBA" id="ARBA00022679"/>
    </source>
</evidence>
<evidence type="ECO:0000313" key="10">
    <source>
        <dbReference type="EMBL" id="GER04071.1"/>
    </source>
</evidence>
<keyword evidence="4" id="KW-0808">Transferase</keyword>
<dbReference type="Pfam" id="PF00364">
    <property type="entry name" value="Biotin_lipoyl"/>
    <property type="match status" value="1"/>
</dbReference>
<dbReference type="CDD" id="cd06849">
    <property type="entry name" value="lipoyl_domain"/>
    <property type="match status" value="1"/>
</dbReference>
<dbReference type="Pfam" id="PF02817">
    <property type="entry name" value="E3_binding"/>
    <property type="match status" value="1"/>
</dbReference>
<dbReference type="InterPro" id="IPR000089">
    <property type="entry name" value="Biotin_lipoyl"/>
</dbReference>
<feature type="domain" description="Lipoyl-binding" evidence="8">
    <location>
        <begin position="1"/>
        <end position="75"/>
    </location>
</feature>
<keyword evidence="11" id="KW-1185">Reference proteome</keyword>
<dbReference type="InterPro" id="IPR050743">
    <property type="entry name" value="2-oxoacid_DH_E2_comp"/>
</dbReference>
<dbReference type="EMBL" id="BKCN01000007">
    <property type="protein sequence ID" value="GER04071.1"/>
    <property type="molecule type" value="Genomic_DNA"/>
</dbReference>
<accession>A0A5A7N6X9</accession>
<feature type="region of interest" description="Disordered" evidence="7">
    <location>
        <begin position="186"/>
        <end position="206"/>
    </location>
</feature>
<dbReference type="Gene3D" id="4.10.320.10">
    <property type="entry name" value="E3-binding domain"/>
    <property type="match status" value="1"/>
</dbReference>
<dbReference type="PROSITE" id="PS50968">
    <property type="entry name" value="BIOTINYL_LIPOYL"/>
    <property type="match status" value="1"/>
</dbReference>
<dbReference type="PANTHER" id="PTHR43178">
    <property type="entry name" value="DIHYDROLIPOAMIDE ACETYLTRANSFERASE COMPONENT OF PYRUVATE DEHYDROGENASE COMPLEX"/>
    <property type="match status" value="1"/>
</dbReference>
<evidence type="ECO:0000259" key="9">
    <source>
        <dbReference type="PROSITE" id="PS51826"/>
    </source>
</evidence>
<dbReference type="PROSITE" id="PS51826">
    <property type="entry name" value="PSBD"/>
    <property type="match status" value="1"/>
</dbReference>